<evidence type="ECO:0000313" key="1">
    <source>
        <dbReference type="EMBL" id="KAI3681739.1"/>
    </source>
</evidence>
<dbReference type="EMBL" id="CM042059">
    <property type="protein sequence ID" value="KAI3681739.1"/>
    <property type="molecule type" value="Genomic_DNA"/>
</dbReference>
<evidence type="ECO:0000313" key="2">
    <source>
        <dbReference type="Proteomes" id="UP001055879"/>
    </source>
</evidence>
<reference evidence="1 2" key="2">
    <citation type="journal article" date="2022" name="Mol. Ecol. Resour.">
        <title>The genomes of chicory, endive, great burdock and yacon provide insights into Asteraceae paleo-polyploidization history and plant inulin production.</title>
        <authorList>
            <person name="Fan W."/>
            <person name="Wang S."/>
            <person name="Wang H."/>
            <person name="Wang A."/>
            <person name="Jiang F."/>
            <person name="Liu H."/>
            <person name="Zhao H."/>
            <person name="Xu D."/>
            <person name="Zhang Y."/>
        </authorList>
    </citation>
    <scope>NUCLEOTIDE SEQUENCE [LARGE SCALE GENOMIC DNA]</scope>
    <source>
        <strain evidence="2">cv. Niubang</strain>
    </source>
</reference>
<dbReference type="Proteomes" id="UP001055879">
    <property type="component" value="Linkage Group LG13"/>
</dbReference>
<protein>
    <submittedName>
        <fullName evidence="1">Uncharacterized protein</fullName>
    </submittedName>
</protein>
<accession>A0ACB8Y9M4</accession>
<gene>
    <name evidence="1" type="ORF">L6452_36543</name>
</gene>
<name>A0ACB8Y9M4_ARCLA</name>
<proteinExistence type="predicted"/>
<keyword evidence="2" id="KW-1185">Reference proteome</keyword>
<sequence length="76" mass="8486">MVRRSNLGSNIAISANFPYKNGFHLSPKSRKVASPFLFLFLPKTDQCALSFSISVPLRLLGQNLNFLYVSSSDLYS</sequence>
<comment type="caution">
    <text evidence="1">The sequence shown here is derived from an EMBL/GenBank/DDBJ whole genome shotgun (WGS) entry which is preliminary data.</text>
</comment>
<reference evidence="2" key="1">
    <citation type="journal article" date="2022" name="Mol. Ecol. Resour.">
        <title>The genomes of chicory, endive, great burdock and yacon provide insights into Asteraceae palaeo-polyploidization history and plant inulin production.</title>
        <authorList>
            <person name="Fan W."/>
            <person name="Wang S."/>
            <person name="Wang H."/>
            <person name="Wang A."/>
            <person name="Jiang F."/>
            <person name="Liu H."/>
            <person name="Zhao H."/>
            <person name="Xu D."/>
            <person name="Zhang Y."/>
        </authorList>
    </citation>
    <scope>NUCLEOTIDE SEQUENCE [LARGE SCALE GENOMIC DNA]</scope>
    <source>
        <strain evidence="2">cv. Niubang</strain>
    </source>
</reference>
<organism evidence="1 2">
    <name type="scientific">Arctium lappa</name>
    <name type="common">Greater burdock</name>
    <name type="synonym">Lappa major</name>
    <dbReference type="NCBI Taxonomy" id="4217"/>
    <lineage>
        <taxon>Eukaryota</taxon>
        <taxon>Viridiplantae</taxon>
        <taxon>Streptophyta</taxon>
        <taxon>Embryophyta</taxon>
        <taxon>Tracheophyta</taxon>
        <taxon>Spermatophyta</taxon>
        <taxon>Magnoliopsida</taxon>
        <taxon>eudicotyledons</taxon>
        <taxon>Gunneridae</taxon>
        <taxon>Pentapetalae</taxon>
        <taxon>asterids</taxon>
        <taxon>campanulids</taxon>
        <taxon>Asterales</taxon>
        <taxon>Asteraceae</taxon>
        <taxon>Carduoideae</taxon>
        <taxon>Cardueae</taxon>
        <taxon>Arctiinae</taxon>
        <taxon>Arctium</taxon>
    </lineage>
</organism>